<keyword evidence="1" id="KW-1133">Transmembrane helix</keyword>
<gene>
    <name evidence="2" type="ORF">ASN18_2552</name>
</gene>
<dbReference type="Proteomes" id="UP000060487">
    <property type="component" value="Unassembled WGS sequence"/>
</dbReference>
<dbReference type="EMBL" id="LNQR01000091">
    <property type="protein sequence ID" value="KWT82066.1"/>
    <property type="molecule type" value="Genomic_DNA"/>
</dbReference>
<dbReference type="InterPro" id="IPR038690">
    <property type="entry name" value="NusG_2_sf"/>
</dbReference>
<keyword evidence="1" id="KW-0812">Transmembrane</keyword>
<protein>
    <recommendedName>
        <fullName evidence="4">NusG domain-containing protein</fullName>
    </recommendedName>
</protein>
<dbReference type="RefSeq" id="WP_085053177.1">
    <property type="nucleotide sequence ID" value="NZ_LNQR01000091.1"/>
</dbReference>
<comment type="caution">
    <text evidence="2">The sequence shown here is derived from an EMBL/GenBank/DDBJ whole genome shotgun (WGS) entry which is preliminary data.</text>
</comment>
<evidence type="ECO:0000313" key="2">
    <source>
        <dbReference type="EMBL" id="KWT82066.1"/>
    </source>
</evidence>
<reference evidence="2 3" key="1">
    <citation type="submission" date="2015-11" db="EMBL/GenBank/DDBJ databases">
        <authorList>
            <person name="Lin W."/>
        </authorList>
    </citation>
    <scope>NUCLEOTIDE SEQUENCE [LARGE SCALE GENOMIC DNA]</scope>
    <source>
        <strain evidence="2 3">HCH-1</strain>
    </source>
</reference>
<evidence type="ECO:0000313" key="3">
    <source>
        <dbReference type="Proteomes" id="UP000060487"/>
    </source>
</evidence>
<evidence type="ECO:0000256" key="1">
    <source>
        <dbReference type="SAM" id="Phobius"/>
    </source>
</evidence>
<sequence length="125" mass="13342">MTIAEIIRVTTLFDRILLVVLLVITGASIVLVPLYLPRGGQIMIEANNKLLYKLQLSDDKTIEINGLTVEIKAGKVRVADSDCPGKVCVKQGWIDSGAIICLPNRVVITVDGTPTAPKGGVDATT</sequence>
<name>A0ABR5SDW1_9BACT</name>
<dbReference type="Pfam" id="PF07009">
    <property type="entry name" value="NusG_II"/>
    <property type="match status" value="1"/>
</dbReference>
<proteinExistence type="predicted"/>
<keyword evidence="3" id="KW-1185">Reference proteome</keyword>
<organism evidence="2 3">
    <name type="scientific">Candidatus Magnetominusculus xianensis</name>
    <dbReference type="NCBI Taxonomy" id="1748249"/>
    <lineage>
        <taxon>Bacteria</taxon>
        <taxon>Pseudomonadati</taxon>
        <taxon>Nitrospirota</taxon>
        <taxon>Nitrospiria</taxon>
        <taxon>Nitrospirales</taxon>
        <taxon>Nitrospiraceae</taxon>
        <taxon>Candidatus Magnetominusculus</taxon>
    </lineage>
</organism>
<feature type="transmembrane region" description="Helical" evidence="1">
    <location>
        <begin position="16"/>
        <end position="36"/>
    </location>
</feature>
<accession>A0ABR5SDW1</accession>
<dbReference type="Gene3D" id="2.60.320.10">
    <property type="entry name" value="N-utilization substance G protein NusG, insert domain"/>
    <property type="match status" value="1"/>
</dbReference>
<keyword evidence="1" id="KW-0472">Membrane</keyword>
<evidence type="ECO:0008006" key="4">
    <source>
        <dbReference type="Google" id="ProtNLM"/>
    </source>
</evidence>